<evidence type="ECO:0000256" key="1">
    <source>
        <dbReference type="SAM" id="Coils"/>
    </source>
</evidence>
<dbReference type="EMBL" id="FQXK01000010">
    <property type="protein sequence ID" value="SHI04813.1"/>
    <property type="molecule type" value="Genomic_DNA"/>
</dbReference>
<dbReference type="STRING" id="1121131.SAMN02745229_01405"/>
<keyword evidence="1" id="KW-0175">Coiled coil</keyword>
<dbReference type="RefSeq" id="WP_073386622.1">
    <property type="nucleotide sequence ID" value="NZ_FQXK01000010.1"/>
</dbReference>
<sequence length="192" mass="21485">MKIVGAYDPYVINSGEISRKKSNSVKDYSNYLTQKYGCLTPGPNSAVSITGGLLRKAMADEKTGAWLERELSKAPDYIKEAQQSAKARGSTLKSVSIEFGEEYTTMCVCTVTDGGGTDSKIDKWLEKLKEKKAEQKKAEKRLEKEQKVMESQEDLYSMELQGKDLEDLTKQFSRKLSEKMVVNPNGSFDVRA</sequence>
<dbReference type="AlphaFoldDB" id="A0A1M5XZW5"/>
<evidence type="ECO:0000313" key="2">
    <source>
        <dbReference type="EMBL" id="SHI04813.1"/>
    </source>
</evidence>
<organism evidence="2 3">
    <name type="scientific">Butyrivibrio fibrisolvens DSM 3071</name>
    <dbReference type="NCBI Taxonomy" id="1121131"/>
    <lineage>
        <taxon>Bacteria</taxon>
        <taxon>Bacillati</taxon>
        <taxon>Bacillota</taxon>
        <taxon>Clostridia</taxon>
        <taxon>Lachnospirales</taxon>
        <taxon>Lachnospiraceae</taxon>
        <taxon>Butyrivibrio</taxon>
    </lineage>
</organism>
<dbReference type="Pfam" id="PF19498">
    <property type="entry name" value="DUF6033"/>
    <property type="match status" value="1"/>
</dbReference>
<name>A0A1M5XZW5_BUTFI</name>
<protein>
    <submittedName>
        <fullName evidence="2">Uncharacterized protein</fullName>
    </submittedName>
</protein>
<dbReference type="InterPro" id="IPR046097">
    <property type="entry name" value="DUF6033"/>
</dbReference>
<reference evidence="3" key="1">
    <citation type="submission" date="2016-11" db="EMBL/GenBank/DDBJ databases">
        <authorList>
            <person name="Varghese N."/>
            <person name="Submissions S."/>
        </authorList>
    </citation>
    <scope>NUCLEOTIDE SEQUENCE [LARGE SCALE GENOMIC DNA]</scope>
    <source>
        <strain evidence="3">DSM 3071</strain>
    </source>
</reference>
<keyword evidence="3" id="KW-1185">Reference proteome</keyword>
<dbReference type="GeneID" id="89511488"/>
<accession>A0A1M5XZW5</accession>
<dbReference type="OrthoDB" id="2045059at2"/>
<dbReference type="Proteomes" id="UP000184278">
    <property type="component" value="Unassembled WGS sequence"/>
</dbReference>
<gene>
    <name evidence="2" type="ORF">SAMN02745229_01405</name>
</gene>
<proteinExistence type="predicted"/>
<feature type="coiled-coil region" evidence="1">
    <location>
        <begin position="121"/>
        <end position="155"/>
    </location>
</feature>
<evidence type="ECO:0000313" key="3">
    <source>
        <dbReference type="Proteomes" id="UP000184278"/>
    </source>
</evidence>